<comment type="similarity">
    <text evidence="1 3">Belongs to the short-chain dehydrogenases/reductases (SDR) family.</text>
</comment>
<evidence type="ECO:0000313" key="6">
    <source>
        <dbReference type="Proteomes" id="UP000198984"/>
    </source>
</evidence>
<dbReference type="PANTHER" id="PTHR44196:SF2">
    <property type="entry name" value="SHORT-CHAIN DEHYDROGENASE-RELATED"/>
    <property type="match status" value="1"/>
</dbReference>
<dbReference type="PRINTS" id="PR00081">
    <property type="entry name" value="GDHRDH"/>
</dbReference>
<dbReference type="AlphaFoldDB" id="A0A1H7M076"/>
<keyword evidence="2" id="KW-0560">Oxidoreductase</keyword>
<dbReference type="InterPro" id="IPR057326">
    <property type="entry name" value="KR_dom"/>
</dbReference>
<dbReference type="OrthoDB" id="9808814at2"/>
<dbReference type="Pfam" id="PF00106">
    <property type="entry name" value="adh_short"/>
    <property type="match status" value="1"/>
</dbReference>
<keyword evidence="6" id="KW-1185">Reference proteome</keyword>
<sequence>MSSYALITGASRGIGRSLAQLLAQKQYNLLLVSRSESELQALAATLASQYKVSVHYLAADLTAPGAAQQAYDWCIQHKWDISLLINNAGYGIWGYFDELSLDEQRNMLQLNMQAPVELTYYMIPLLKQQPQAYILNVSSTAAYQAVPGMTLYAASKSFMLGFTRGLRHELKRTHISVSCLCPGPVNTNFLERAGMQDIKTIKAAAEKYGMHPDQVAKVALKGLFAKKAEIIPGALNVLSAIGTRLLPKALIEHIAAGLYKDK</sequence>
<evidence type="ECO:0000256" key="1">
    <source>
        <dbReference type="ARBA" id="ARBA00006484"/>
    </source>
</evidence>
<dbReference type="STRING" id="573321.SAMN04488505_1011373"/>
<dbReference type="InterPro" id="IPR020904">
    <property type="entry name" value="Sc_DH/Rdtase_CS"/>
</dbReference>
<name>A0A1H7M076_9BACT</name>
<dbReference type="EMBL" id="FOBB01000001">
    <property type="protein sequence ID" value="SEL04571.1"/>
    <property type="molecule type" value="Genomic_DNA"/>
</dbReference>
<dbReference type="PROSITE" id="PS00061">
    <property type="entry name" value="ADH_SHORT"/>
    <property type="match status" value="1"/>
</dbReference>
<evidence type="ECO:0000256" key="2">
    <source>
        <dbReference type="ARBA" id="ARBA00023002"/>
    </source>
</evidence>
<accession>A0A1H7M076</accession>
<dbReference type="SMART" id="SM00822">
    <property type="entry name" value="PKS_KR"/>
    <property type="match status" value="1"/>
</dbReference>
<proteinExistence type="inferred from homology"/>
<dbReference type="SUPFAM" id="SSF51735">
    <property type="entry name" value="NAD(P)-binding Rossmann-fold domains"/>
    <property type="match status" value="1"/>
</dbReference>
<feature type="domain" description="Ketoreductase" evidence="4">
    <location>
        <begin position="3"/>
        <end position="188"/>
    </location>
</feature>
<dbReference type="Gene3D" id="3.40.50.720">
    <property type="entry name" value="NAD(P)-binding Rossmann-like Domain"/>
    <property type="match status" value="1"/>
</dbReference>
<evidence type="ECO:0000313" key="5">
    <source>
        <dbReference type="EMBL" id="SEL04571.1"/>
    </source>
</evidence>
<gene>
    <name evidence="5" type="ORF">SAMN04488505_1011373</name>
</gene>
<protein>
    <recommendedName>
        <fullName evidence="4">Ketoreductase domain-containing protein</fullName>
    </recommendedName>
</protein>
<dbReference type="PIRSF" id="PIRSF000126">
    <property type="entry name" value="11-beta-HSD1"/>
    <property type="match status" value="1"/>
</dbReference>
<dbReference type="PANTHER" id="PTHR44196">
    <property type="entry name" value="DEHYDROGENASE/REDUCTASE SDR FAMILY MEMBER 7B"/>
    <property type="match status" value="1"/>
</dbReference>
<evidence type="ECO:0000256" key="3">
    <source>
        <dbReference type="RuleBase" id="RU000363"/>
    </source>
</evidence>
<evidence type="ECO:0000259" key="4">
    <source>
        <dbReference type="SMART" id="SM00822"/>
    </source>
</evidence>
<dbReference type="InterPro" id="IPR036291">
    <property type="entry name" value="NAD(P)-bd_dom_sf"/>
</dbReference>
<dbReference type="InterPro" id="IPR002347">
    <property type="entry name" value="SDR_fam"/>
</dbReference>
<dbReference type="RefSeq" id="WP_089907890.1">
    <property type="nucleotide sequence ID" value="NZ_FOBB01000001.1"/>
</dbReference>
<dbReference type="PRINTS" id="PR00080">
    <property type="entry name" value="SDRFAMILY"/>
</dbReference>
<reference evidence="5 6" key="1">
    <citation type="submission" date="2016-10" db="EMBL/GenBank/DDBJ databases">
        <authorList>
            <person name="de Groot N.N."/>
        </authorList>
    </citation>
    <scope>NUCLEOTIDE SEQUENCE [LARGE SCALE GENOMIC DNA]</scope>
    <source>
        <strain evidence="5 6">DSM 21039</strain>
    </source>
</reference>
<dbReference type="GO" id="GO:0016491">
    <property type="term" value="F:oxidoreductase activity"/>
    <property type="evidence" value="ECO:0007669"/>
    <property type="project" value="UniProtKB-KW"/>
</dbReference>
<dbReference type="Proteomes" id="UP000198984">
    <property type="component" value="Unassembled WGS sequence"/>
</dbReference>
<dbReference type="GO" id="GO:0016020">
    <property type="term" value="C:membrane"/>
    <property type="evidence" value="ECO:0007669"/>
    <property type="project" value="TreeGrafter"/>
</dbReference>
<organism evidence="5 6">
    <name type="scientific">Chitinophaga rupis</name>
    <dbReference type="NCBI Taxonomy" id="573321"/>
    <lineage>
        <taxon>Bacteria</taxon>
        <taxon>Pseudomonadati</taxon>
        <taxon>Bacteroidota</taxon>
        <taxon>Chitinophagia</taxon>
        <taxon>Chitinophagales</taxon>
        <taxon>Chitinophagaceae</taxon>
        <taxon>Chitinophaga</taxon>
    </lineage>
</organism>